<dbReference type="SUPFAM" id="SSF54285">
    <property type="entry name" value="MoaD/ThiS"/>
    <property type="match status" value="1"/>
</dbReference>
<name>A0AA86N2N4_9BACT</name>
<dbReference type="InterPro" id="IPR016155">
    <property type="entry name" value="Mopterin_synth/thiamin_S_b"/>
</dbReference>
<dbReference type="AlphaFoldDB" id="A0AA86N2N4"/>
<accession>A0AA86N2N4</accession>
<dbReference type="RefSeq" id="WP_289270833.1">
    <property type="nucleotide sequence ID" value="NZ_OX365700.1"/>
</dbReference>
<evidence type="ECO:0000313" key="2">
    <source>
        <dbReference type="Proteomes" id="UP001179121"/>
    </source>
</evidence>
<proteinExistence type="predicted"/>
<organism evidence="1 2">
    <name type="scientific">Nitrospira tepida</name>
    <dbReference type="NCBI Taxonomy" id="2973512"/>
    <lineage>
        <taxon>Bacteria</taxon>
        <taxon>Pseudomonadati</taxon>
        <taxon>Nitrospirota</taxon>
        <taxon>Nitrospiria</taxon>
        <taxon>Nitrospirales</taxon>
        <taxon>Nitrospiraceae</taxon>
        <taxon>Nitrospira</taxon>
    </lineage>
</organism>
<dbReference type="InterPro" id="IPR012675">
    <property type="entry name" value="Beta-grasp_dom_sf"/>
</dbReference>
<protein>
    <submittedName>
        <fullName evidence="1">MoaD/ThiS family protein</fullName>
    </submittedName>
</protein>
<reference evidence="1" key="1">
    <citation type="submission" date="2022-10" db="EMBL/GenBank/DDBJ databases">
        <authorList>
            <person name="Koch H."/>
        </authorList>
    </citation>
    <scope>NUCLEOTIDE SEQUENCE</scope>
    <source>
        <strain evidence="1">DNF</strain>
    </source>
</reference>
<evidence type="ECO:0000313" key="1">
    <source>
        <dbReference type="EMBL" id="CAI4033536.1"/>
    </source>
</evidence>
<keyword evidence="2" id="KW-1185">Reference proteome</keyword>
<dbReference type="Gene3D" id="3.10.20.30">
    <property type="match status" value="1"/>
</dbReference>
<dbReference type="Proteomes" id="UP001179121">
    <property type="component" value="Chromosome"/>
</dbReference>
<dbReference type="KEGG" id="nti:DNFV4_03975"/>
<gene>
    <name evidence="1" type="ORF">DNFV4_03975</name>
</gene>
<dbReference type="InterPro" id="IPR003749">
    <property type="entry name" value="ThiS/MoaD-like"/>
</dbReference>
<sequence length="92" mass="9986">MVTITLMGQLQTEDGERDFTCEVPGPLSVKQLIQRQGMTLRPVLQLLREKKVLVTVNKKIASEDSLVNDGDAVRLVGHDGMGGTGLGPSSFY</sequence>
<dbReference type="EMBL" id="OX365700">
    <property type="protein sequence ID" value="CAI4033536.1"/>
    <property type="molecule type" value="Genomic_DNA"/>
</dbReference>
<dbReference type="Pfam" id="PF02597">
    <property type="entry name" value="ThiS"/>
    <property type="match status" value="1"/>
</dbReference>
<dbReference type="CDD" id="cd17040">
    <property type="entry name" value="Ubl_MoaD_like"/>
    <property type="match status" value="1"/>
</dbReference>